<protein>
    <recommendedName>
        <fullName evidence="2">DUF112 domain-containing protein</fullName>
    </recommendedName>
</protein>
<feature type="transmembrane region" description="Helical" evidence="1">
    <location>
        <begin position="49"/>
        <end position="72"/>
    </location>
</feature>
<dbReference type="InterPro" id="IPR002823">
    <property type="entry name" value="DUF112_TM"/>
</dbReference>
<feature type="transmembrane region" description="Helical" evidence="1">
    <location>
        <begin position="288"/>
        <end position="315"/>
    </location>
</feature>
<dbReference type="EMBL" id="VSSQ01003114">
    <property type="protein sequence ID" value="MPM19120.1"/>
    <property type="molecule type" value="Genomic_DNA"/>
</dbReference>
<feature type="transmembrane region" description="Helical" evidence="1">
    <location>
        <begin position="78"/>
        <end position="98"/>
    </location>
</feature>
<keyword evidence="1" id="KW-0472">Membrane</keyword>
<feature type="transmembrane region" description="Helical" evidence="1">
    <location>
        <begin position="402"/>
        <end position="427"/>
    </location>
</feature>
<accession>A0A644XS93</accession>
<reference evidence="3" key="1">
    <citation type="submission" date="2019-08" db="EMBL/GenBank/DDBJ databases">
        <authorList>
            <person name="Kucharzyk K."/>
            <person name="Murdoch R.W."/>
            <person name="Higgins S."/>
            <person name="Loffler F."/>
        </authorList>
    </citation>
    <scope>NUCLEOTIDE SEQUENCE</scope>
</reference>
<name>A0A644XS93_9ZZZZ</name>
<evidence type="ECO:0000259" key="2">
    <source>
        <dbReference type="Pfam" id="PF01970"/>
    </source>
</evidence>
<feature type="transmembrane region" description="Helical" evidence="1">
    <location>
        <begin position="354"/>
        <end position="382"/>
    </location>
</feature>
<feature type="transmembrane region" description="Helical" evidence="1">
    <location>
        <begin position="135"/>
        <end position="156"/>
    </location>
</feature>
<sequence length="438" mass="46095">MMLLIGEFVGGIYGGSITAILINTPGTSSAAATVLDGYPMTQRGEAGRALGISTISSATGGMISGLMLVFIAPTLASMALKFSAPETFALAFFGISIISSISGKSLVKGLISGLLGLILALVGMDNISGFTRFTFGSIFLMNGLSFIPVLVGLFAMSQCLLSIEDLFTNNSVDTTNIKRAKISMKDFLKILPTMIRSGITGTFIGIIPGAGGDISAFVSYDMEKRFSKHPEKFGTGIPEGIAAPEASNNGTTGGALIPLLTLGIPGDSNTAVMLGALMMHNRTPGPQLFIEHALTVNTLFAGFFIANLVMLILGLSNVKNFVKIVNIPKNLLVPVVMVLCVIGSFAINSNFNDVIVMFLAGILGYILAKGGFPLSPIVLALILGPMAEGNFRRSLVMSRGSYSIFFTRPIAATFIIIALVSLFFPIIKSMFAKRKEAA</sequence>
<dbReference type="AlphaFoldDB" id="A0A644XS93"/>
<feature type="domain" description="DUF112" evidence="2">
    <location>
        <begin position="1"/>
        <end position="379"/>
    </location>
</feature>
<dbReference type="PANTHER" id="PTHR35342">
    <property type="entry name" value="TRICARBOXYLIC TRANSPORT PROTEIN"/>
    <property type="match status" value="1"/>
</dbReference>
<feature type="transmembrane region" description="Helical" evidence="1">
    <location>
        <begin position="327"/>
        <end position="347"/>
    </location>
</feature>
<keyword evidence="1" id="KW-0812">Transmembrane</keyword>
<evidence type="ECO:0000313" key="3">
    <source>
        <dbReference type="EMBL" id="MPM19120.1"/>
    </source>
</evidence>
<dbReference type="Pfam" id="PF01970">
    <property type="entry name" value="TctA"/>
    <property type="match status" value="1"/>
</dbReference>
<feature type="transmembrane region" description="Helical" evidence="1">
    <location>
        <begin position="105"/>
        <end position="123"/>
    </location>
</feature>
<evidence type="ECO:0000256" key="1">
    <source>
        <dbReference type="SAM" id="Phobius"/>
    </source>
</evidence>
<proteinExistence type="predicted"/>
<comment type="caution">
    <text evidence="3">The sequence shown here is derived from an EMBL/GenBank/DDBJ whole genome shotgun (WGS) entry which is preliminary data.</text>
</comment>
<keyword evidence="1" id="KW-1133">Transmembrane helix</keyword>
<organism evidence="3">
    <name type="scientific">bioreactor metagenome</name>
    <dbReference type="NCBI Taxonomy" id="1076179"/>
    <lineage>
        <taxon>unclassified sequences</taxon>
        <taxon>metagenomes</taxon>
        <taxon>ecological metagenomes</taxon>
    </lineage>
</organism>
<dbReference type="PANTHER" id="PTHR35342:SF5">
    <property type="entry name" value="TRICARBOXYLIC TRANSPORT PROTEIN"/>
    <property type="match status" value="1"/>
</dbReference>
<gene>
    <name evidence="3" type="ORF">SDC9_65538</name>
</gene>